<dbReference type="RefSeq" id="WP_024093544.1">
    <property type="nucleotide sequence ID" value="NZ_JAMDNE010000012.1"/>
</dbReference>
<evidence type="ECO:0000256" key="1">
    <source>
        <dbReference type="SAM" id="MobiDB-lite"/>
    </source>
</evidence>
<dbReference type="Proteomes" id="UP001259239">
    <property type="component" value="Unassembled WGS sequence"/>
</dbReference>
<evidence type="ECO:0000313" key="3">
    <source>
        <dbReference type="Proteomes" id="UP001259239"/>
    </source>
</evidence>
<accession>A0AAP5JVT8</accession>
<feature type="compositionally biased region" description="Basic and acidic residues" evidence="1">
    <location>
        <begin position="13"/>
        <end position="27"/>
    </location>
</feature>
<sequence>MDNYQYSTGEVKNPTKKEQKEMNEKTKPNSKFEIGDFAMLQGGQKIVEIVNKTFPENYGKWRYDICYLDIDKVKNTVSGNRRIHLCEEEHLETVTDPHLLLLIKKYEFESKIQHIKAELNCLETGVEKIEYALDIITPKSEERARK</sequence>
<dbReference type="EMBL" id="JARQGV010000004">
    <property type="protein sequence ID" value="MDT2252966.1"/>
    <property type="molecule type" value="Genomic_DNA"/>
</dbReference>
<dbReference type="AlphaFoldDB" id="A0AAP5JVT8"/>
<comment type="caution">
    <text evidence="2">The sequence shown here is derived from an EMBL/GenBank/DDBJ whole genome shotgun (WGS) entry which is preliminary data.</text>
</comment>
<name>A0AAP5JVT8_9BACL</name>
<gene>
    <name evidence="2" type="ORF">P7H09_17405</name>
</gene>
<feature type="region of interest" description="Disordered" evidence="1">
    <location>
        <begin position="1"/>
        <end position="28"/>
    </location>
</feature>
<organism evidence="2 3">
    <name type="scientific">Paenibacillus larvae</name>
    <dbReference type="NCBI Taxonomy" id="1464"/>
    <lineage>
        <taxon>Bacteria</taxon>
        <taxon>Bacillati</taxon>
        <taxon>Bacillota</taxon>
        <taxon>Bacilli</taxon>
        <taxon>Bacillales</taxon>
        <taxon>Paenibacillaceae</taxon>
        <taxon>Paenibacillus</taxon>
    </lineage>
</organism>
<reference evidence="2" key="1">
    <citation type="journal article" date="2023" name="J. Vet. Diagn. Invest.">
        <title>Oxytetracycline-resistant Paenibacillus larvae identified in commercial beekeeping operations in Saskatchewan using pooled honey sampling.</title>
        <authorList>
            <person name="Obshta O."/>
            <person name="Zabrodski M.W."/>
            <person name="Soomro T."/>
            <person name="Wilson G."/>
            <person name="Masood F."/>
            <person name="Thebeau J."/>
            <person name="Silva M.C.B."/>
            <person name="Biganski S."/>
            <person name="Kozii I.V."/>
            <person name="Koziy R.V."/>
            <person name="Raza M.F."/>
            <person name="Jose M.S."/>
            <person name="Simko E."/>
            <person name="Wood S.C."/>
        </authorList>
    </citation>
    <scope>NUCLEOTIDE SEQUENCE</scope>
    <source>
        <strain evidence="2">PL001</strain>
    </source>
</reference>
<feature type="compositionally biased region" description="Polar residues" evidence="1">
    <location>
        <begin position="1"/>
        <end position="10"/>
    </location>
</feature>
<evidence type="ECO:0000313" key="2">
    <source>
        <dbReference type="EMBL" id="MDT2252966.1"/>
    </source>
</evidence>
<reference evidence="2" key="2">
    <citation type="submission" date="2023-03" db="EMBL/GenBank/DDBJ databases">
        <authorList>
            <person name="Obshta O."/>
            <person name="Zabrodski M.W."/>
            <person name="Soomro T."/>
            <person name="Wilson G."/>
            <person name="Masood F."/>
            <person name="Thebeau J."/>
            <person name="Bezerra Da Silva M.C."/>
            <person name="Raza F."/>
            <person name="Biganski S."/>
            <person name="Jose M."/>
            <person name="Camilli M."/>
            <person name="Kozii I.V."/>
            <person name="Kozii R.V."/>
            <person name="Simko E."/>
            <person name="Wood S.C."/>
        </authorList>
    </citation>
    <scope>NUCLEOTIDE SEQUENCE</scope>
    <source>
        <strain evidence="2">PL001</strain>
    </source>
</reference>
<protein>
    <submittedName>
        <fullName evidence="2">Uncharacterized protein</fullName>
    </submittedName>
</protein>
<proteinExistence type="predicted"/>